<evidence type="ECO:0008006" key="3">
    <source>
        <dbReference type="Google" id="ProtNLM"/>
    </source>
</evidence>
<evidence type="ECO:0000313" key="1">
    <source>
        <dbReference type="EMBL" id="TWD92219.1"/>
    </source>
</evidence>
<dbReference type="Gene3D" id="3.20.20.30">
    <property type="entry name" value="Luciferase-like domain"/>
    <property type="match status" value="1"/>
</dbReference>
<accession>A0A561CLV7</accession>
<name>A0A561CLV7_9BACI</name>
<dbReference type="SUPFAM" id="SSF51679">
    <property type="entry name" value="Bacterial luciferase-like"/>
    <property type="match status" value="1"/>
</dbReference>
<sequence length="62" mass="6780">MKDASPIGMEIGIYSLADLYPDPLTGKTLKPKQRIAEIIEAAKMADELGLDVFGVGEHHRLD</sequence>
<gene>
    <name evidence="1" type="ORF">FB550_12031</name>
</gene>
<dbReference type="GO" id="GO:0016705">
    <property type="term" value="F:oxidoreductase activity, acting on paired donors, with incorporation or reduction of molecular oxygen"/>
    <property type="evidence" value="ECO:0007669"/>
    <property type="project" value="InterPro"/>
</dbReference>
<protein>
    <recommendedName>
        <fullName evidence="3">Luciferase-like monooxygenase</fullName>
    </recommendedName>
</protein>
<dbReference type="Proteomes" id="UP000319671">
    <property type="component" value="Unassembled WGS sequence"/>
</dbReference>
<reference evidence="1 2" key="1">
    <citation type="submission" date="2019-06" db="EMBL/GenBank/DDBJ databases">
        <title>Sorghum-associated microbial communities from plants grown in Nebraska, USA.</title>
        <authorList>
            <person name="Schachtman D."/>
        </authorList>
    </citation>
    <scope>NUCLEOTIDE SEQUENCE [LARGE SCALE GENOMIC DNA]</scope>
    <source>
        <strain evidence="1 2">2482</strain>
    </source>
</reference>
<evidence type="ECO:0000313" key="2">
    <source>
        <dbReference type="Proteomes" id="UP000319671"/>
    </source>
</evidence>
<organism evidence="1 2">
    <name type="scientific">Neobacillus bataviensis</name>
    <dbReference type="NCBI Taxonomy" id="220685"/>
    <lineage>
        <taxon>Bacteria</taxon>
        <taxon>Bacillati</taxon>
        <taxon>Bacillota</taxon>
        <taxon>Bacilli</taxon>
        <taxon>Bacillales</taxon>
        <taxon>Bacillaceae</taxon>
        <taxon>Neobacillus</taxon>
    </lineage>
</organism>
<dbReference type="AlphaFoldDB" id="A0A561CLV7"/>
<keyword evidence="2" id="KW-1185">Reference proteome</keyword>
<dbReference type="EMBL" id="VIVN01000020">
    <property type="protein sequence ID" value="TWD92219.1"/>
    <property type="molecule type" value="Genomic_DNA"/>
</dbReference>
<proteinExistence type="predicted"/>
<comment type="caution">
    <text evidence="1">The sequence shown here is derived from an EMBL/GenBank/DDBJ whole genome shotgun (WGS) entry which is preliminary data.</text>
</comment>
<dbReference type="CDD" id="cd00347">
    <property type="entry name" value="Flavin_utilizing_monoxygenases"/>
    <property type="match status" value="1"/>
</dbReference>
<dbReference type="InterPro" id="IPR036661">
    <property type="entry name" value="Luciferase-like_sf"/>
</dbReference>